<evidence type="ECO:0000256" key="10">
    <source>
        <dbReference type="RuleBase" id="RU003682"/>
    </source>
</evidence>
<reference evidence="12 13" key="1">
    <citation type="journal article" date="2014" name="Nature">
        <title>An environmental bacterial taxon with a large and distinct metabolic repertoire.</title>
        <authorList>
            <person name="Wilson M.C."/>
            <person name="Mori T."/>
            <person name="Ruckert C."/>
            <person name="Uria A.R."/>
            <person name="Helf M.J."/>
            <person name="Takada K."/>
            <person name="Gernert C."/>
            <person name="Steffens U.A."/>
            <person name="Heycke N."/>
            <person name="Schmitt S."/>
            <person name="Rinke C."/>
            <person name="Helfrich E.J."/>
            <person name="Brachmann A.O."/>
            <person name="Gurgui C."/>
            <person name="Wakimoto T."/>
            <person name="Kracht M."/>
            <person name="Crusemann M."/>
            <person name="Hentschel U."/>
            <person name="Abe I."/>
            <person name="Matsunaga S."/>
            <person name="Kalinowski J."/>
            <person name="Takeyama H."/>
            <person name="Piel J."/>
        </authorList>
    </citation>
    <scope>NUCLEOTIDE SEQUENCE [LARGE SCALE GENOMIC DNA]</scope>
    <source>
        <strain evidence="13">TSY2</strain>
    </source>
</reference>
<dbReference type="Proteomes" id="UP000019140">
    <property type="component" value="Unassembled WGS sequence"/>
</dbReference>
<comment type="similarity">
    <text evidence="10">Belongs to the iron/ascorbate-dependent oxidoreductase family.</text>
</comment>
<gene>
    <name evidence="12" type="ORF">ETSY2_16330</name>
</gene>
<evidence type="ECO:0000256" key="6">
    <source>
        <dbReference type="ARBA" id="ARBA00031011"/>
    </source>
</evidence>
<dbReference type="InterPro" id="IPR050231">
    <property type="entry name" value="Iron_ascorbate_oxido_reductase"/>
</dbReference>
<dbReference type="PRINTS" id="PR00682">
    <property type="entry name" value="IPNSYNTHASE"/>
</dbReference>
<keyword evidence="10" id="KW-0560">Oxidoreductase</keyword>
<dbReference type="Gene3D" id="2.60.120.330">
    <property type="entry name" value="B-lactam Antibiotic, Isopenicillin N Synthase, Chain"/>
    <property type="match status" value="1"/>
</dbReference>
<dbReference type="AlphaFoldDB" id="W4M8N9"/>
<evidence type="ECO:0000256" key="9">
    <source>
        <dbReference type="ARBA" id="ARBA00049359"/>
    </source>
</evidence>
<dbReference type="GO" id="GO:0009693">
    <property type="term" value="P:ethylene biosynthetic process"/>
    <property type="evidence" value="ECO:0007669"/>
    <property type="project" value="UniProtKB-KW"/>
</dbReference>
<dbReference type="EC" id="1.14.20.7" evidence="2"/>
<dbReference type="EC" id="1.13.12.19" evidence="3"/>
<proteinExistence type="inferred from homology"/>
<comment type="pathway">
    <text evidence="1">Alkene biosynthesis; ethylene biosynthesis via 2-oxoglutarate.</text>
</comment>
<evidence type="ECO:0000256" key="2">
    <source>
        <dbReference type="ARBA" id="ARBA00012293"/>
    </source>
</evidence>
<comment type="caution">
    <text evidence="12">The sequence shown here is derived from an EMBL/GenBank/DDBJ whole genome shotgun (WGS) entry which is preliminary data.</text>
</comment>
<evidence type="ECO:0000256" key="5">
    <source>
        <dbReference type="ARBA" id="ARBA00022666"/>
    </source>
</evidence>
<evidence type="ECO:0000313" key="12">
    <source>
        <dbReference type="EMBL" id="ETX06570.1"/>
    </source>
</evidence>
<dbReference type="Pfam" id="PF03171">
    <property type="entry name" value="2OG-FeII_Oxy"/>
    <property type="match status" value="1"/>
</dbReference>
<organism evidence="12 13">
    <name type="scientific">Candidatus Entotheonella gemina</name>
    <dbReference type="NCBI Taxonomy" id="1429439"/>
    <lineage>
        <taxon>Bacteria</taxon>
        <taxon>Pseudomonadati</taxon>
        <taxon>Nitrospinota/Tectimicrobiota group</taxon>
        <taxon>Candidatus Tectimicrobiota</taxon>
        <taxon>Candidatus Entotheonellia</taxon>
        <taxon>Candidatus Entotheonellales</taxon>
        <taxon>Candidatus Entotheonellaceae</taxon>
        <taxon>Candidatus Entotheonella</taxon>
    </lineage>
</organism>
<evidence type="ECO:0000256" key="4">
    <source>
        <dbReference type="ARBA" id="ARBA00019045"/>
    </source>
</evidence>
<dbReference type="EMBL" id="AZHX01000664">
    <property type="protein sequence ID" value="ETX06570.1"/>
    <property type="molecule type" value="Genomic_DNA"/>
</dbReference>
<dbReference type="Pfam" id="PF14226">
    <property type="entry name" value="DIOX_N"/>
    <property type="match status" value="1"/>
</dbReference>
<evidence type="ECO:0000259" key="11">
    <source>
        <dbReference type="PROSITE" id="PS51471"/>
    </source>
</evidence>
<dbReference type="HOGENOM" id="CLU_010119_6_1_7"/>
<evidence type="ECO:0000256" key="1">
    <source>
        <dbReference type="ARBA" id="ARBA00004767"/>
    </source>
</evidence>
<keyword evidence="10" id="KW-0408">Iron</keyword>
<dbReference type="SUPFAM" id="SSF51197">
    <property type="entry name" value="Clavaminate synthase-like"/>
    <property type="match status" value="1"/>
</dbReference>
<sequence length="359" mass="40135">MTVPVVDLSTFRHGTFRDKRSVAADFDRACRDIGFLVVSGHSVPQSVQTTLYETGKAFFDQPLSHKLKARRPQPEQNRGYIPYGEERLVRMHGGDSPPDFKEVFAMGPYAFPDEPYYTQAAAYPNFAPNIWPICTPSLRVAMETYYRAMETLTHTLSRVAALALELPEDWFDLKLDRHTSHLRLLHYPSPEEELESGQLRCGEHTDLGALTILRNEAVPGGLEVRDRDGDWVAAPALSNTFVVNIGDLMMRWTNDRWTSTPHRVAVPSADLRHASRRLSIAYFVRPNFDAPIACIPSCSSADNPPRYETTTLQDYAVSRFAAGAGLSSNCLTSLSLAKPELSISDLERQGGLHAKVVRN</sequence>
<evidence type="ECO:0000256" key="3">
    <source>
        <dbReference type="ARBA" id="ARBA00012531"/>
    </source>
</evidence>
<protein>
    <recommendedName>
        <fullName evidence="4">2-oxoglutarate-dependent ethylene/succinate-forming enzyme</fullName>
        <ecNumber evidence="3">1.13.12.19</ecNumber>
        <ecNumber evidence="2">1.14.20.7</ecNumber>
    </recommendedName>
    <alternativeName>
        <fullName evidence="6">2-oxoglutarate dioxygenase (ethylene-forming)</fullName>
    </alternativeName>
    <alternativeName>
        <fullName evidence="7">2-oxoglutarate/L-arginine monooxygenase/decarboxylase (succinate-forming)</fullName>
    </alternativeName>
</protein>
<keyword evidence="5" id="KW-0266">Ethylene biosynthesis</keyword>
<accession>W4M8N9</accession>
<dbReference type="GO" id="GO:0102276">
    <property type="term" value="F:2-oxoglutarate oxygenase/decarboxylase (ethylene-forming) activity"/>
    <property type="evidence" value="ECO:0007669"/>
    <property type="project" value="UniProtKB-EC"/>
</dbReference>
<evidence type="ECO:0000313" key="13">
    <source>
        <dbReference type="Proteomes" id="UP000019140"/>
    </source>
</evidence>
<dbReference type="InterPro" id="IPR044861">
    <property type="entry name" value="IPNS-like_FE2OG_OXY"/>
</dbReference>
<evidence type="ECO:0000256" key="8">
    <source>
        <dbReference type="ARBA" id="ARBA00047725"/>
    </source>
</evidence>
<keyword evidence="10" id="KW-0479">Metal-binding</keyword>
<dbReference type="PROSITE" id="PS51471">
    <property type="entry name" value="FE2OG_OXY"/>
    <property type="match status" value="1"/>
</dbReference>
<comment type="catalytic activity">
    <reaction evidence="9">
        <text>L-arginine + 2-oxoglutarate + O2 = guanidine + L-glutamate 5-semialdehyde + succinate + CO2</text>
        <dbReference type="Rhea" id="RHEA:31535"/>
        <dbReference type="ChEBI" id="CHEBI:15379"/>
        <dbReference type="ChEBI" id="CHEBI:16526"/>
        <dbReference type="ChEBI" id="CHEBI:16810"/>
        <dbReference type="ChEBI" id="CHEBI:30031"/>
        <dbReference type="ChEBI" id="CHEBI:30087"/>
        <dbReference type="ChEBI" id="CHEBI:32682"/>
        <dbReference type="ChEBI" id="CHEBI:58066"/>
        <dbReference type="EC" id="1.14.20.7"/>
    </reaction>
</comment>
<comment type="catalytic activity">
    <reaction evidence="8">
        <text>2-oxoglutarate + O2 + 2 H(+) = ethene + 3 CO2 + H2O</text>
        <dbReference type="Rhea" id="RHEA:31523"/>
        <dbReference type="ChEBI" id="CHEBI:15377"/>
        <dbReference type="ChEBI" id="CHEBI:15378"/>
        <dbReference type="ChEBI" id="CHEBI:15379"/>
        <dbReference type="ChEBI" id="CHEBI:16526"/>
        <dbReference type="ChEBI" id="CHEBI:16810"/>
        <dbReference type="ChEBI" id="CHEBI:18153"/>
        <dbReference type="EC" id="1.13.12.19"/>
    </reaction>
</comment>
<dbReference type="PANTHER" id="PTHR47990">
    <property type="entry name" value="2-OXOGLUTARATE (2OG) AND FE(II)-DEPENDENT OXYGENASE SUPERFAMILY PROTEIN-RELATED"/>
    <property type="match status" value="1"/>
</dbReference>
<dbReference type="GO" id="GO:0046872">
    <property type="term" value="F:metal ion binding"/>
    <property type="evidence" value="ECO:0007669"/>
    <property type="project" value="UniProtKB-KW"/>
</dbReference>
<feature type="domain" description="Fe2OG dioxygenase" evidence="11">
    <location>
        <begin position="177"/>
        <end position="286"/>
    </location>
</feature>
<dbReference type="InterPro" id="IPR005123">
    <property type="entry name" value="Oxoglu/Fe-dep_dioxygenase_dom"/>
</dbReference>
<evidence type="ECO:0000256" key="7">
    <source>
        <dbReference type="ARBA" id="ARBA00031282"/>
    </source>
</evidence>
<dbReference type="InterPro" id="IPR026992">
    <property type="entry name" value="DIOX_N"/>
</dbReference>
<dbReference type="InterPro" id="IPR027443">
    <property type="entry name" value="IPNS-like_sf"/>
</dbReference>
<name>W4M8N9_9BACT</name>
<keyword evidence="13" id="KW-1185">Reference proteome</keyword>